<evidence type="ECO:0000313" key="2">
    <source>
        <dbReference type="EMBL" id="KAF3447010.1"/>
    </source>
</evidence>
<keyword evidence="1" id="KW-0472">Membrane</keyword>
<comment type="caution">
    <text evidence="2">The sequence shown here is derived from an EMBL/GenBank/DDBJ whole genome shotgun (WGS) entry which is preliminary data.</text>
</comment>
<name>A0A8K0H7A3_9ROSA</name>
<dbReference type="PANTHER" id="PTHR35278:SF1">
    <property type="entry name" value="F8K7.16"/>
    <property type="match status" value="1"/>
</dbReference>
<sequence>MEKHVLFGCVIAVQYAVSLRSNSRTVLSFNSSFLERMGNVIDSFVSGFAKAVGNLLGSPLDFLSGKSCSTTCGATWDFICYIENFCVSNLLKMAMVFLLLYIVLLFLYLLYKLGICECVSRCLCKMVWAYFASCFYACDYCCTFFCVKLRLLKRMNRRSRRRRRVIEVFDSSGSEDDAPFAHVEKSIRSISHRRRDYRGAHLRKSLRPRNHHVRAGISRELVYGHRRNSINKHNNGDQHAGRVHGIRVTRTSRFAHKGSKYYNGGVHFRQRR</sequence>
<keyword evidence="1" id="KW-1133">Transmembrane helix</keyword>
<dbReference type="Proteomes" id="UP000796880">
    <property type="component" value="Unassembled WGS sequence"/>
</dbReference>
<reference evidence="2" key="1">
    <citation type="submission" date="2020-03" db="EMBL/GenBank/DDBJ databases">
        <title>A high-quality chromosome-level genome assembly of a woody plant with both climbing and erect habits, Rhamnella rubrinervis.</title>
        <authorList>
            <person name="Lu Z."/>
            <person name="Yang Y."/>
            <person name="Zhu X."/>
            <person name="Sun Y."/>
        </authorList>
    </citation>
    <scope>NUCLEOTIDE SEQUENCE</scope>
    <source>
        <strain evidence="2">BYM</strain>
        <tissue evidence="2">Leaf</tissue>
    </source>
</reference>
<dbReference type="PANTHER" id="PTHR35278">
    <property type="entry name" value="TRANSMEMBRANE PROTEIN-RELATED"/>
    <property type="match status" value="1"/>
</dbReference>
<keyword evidence="1" id="KW-0812">Transmembrane</keyword>
<gene>
    <name evidence="2" type="ORF">FNV43_RR12190</name>
</gene>
<accession>A0A8K0H7A3</accession>
<feature type="transmembrane region" description="Helical" evidence="1">
    <location>
        <begin position="94"/>
        <end position="115"/>
    </location>
</feature>
<evidence type="ECO:0000256" key="1">
    <source>
        <dbReference type="SAM" id="Phobius"/>
    </source>
</evidence>
<protein>
    <submittedName>
        <fullName evidence="2">Uncharacterized protein</fullName>
    </submittedName>
</protein>
<organism evidence="2 3">
    <name type="scientific">Rhamnella rubrinervis</name>
    <dbReference type="NCBI Taxonomy" id="2594499"/>
    <lineage>
        <taxon>Eukaryota</taxon>
        <taxon>Viridiplantae</taxon>
        <taxon>Streptophyta</taxon>
        <taxon>Embryophyta</taxon>
        <taxon>Tracheophyta</taxon>
        <taxon>Spermatophyta</taxon>
        <taxon>Magnoliopsida</taxon>
        <taxon>eudicotyledons</taxon>
        <taxon>Gunneridae</taxon>
        <taxon>Pentapetalae</taxon>
        <taxon>rosids</taxon>
        <taxon>fabids</taxon>
        <taxon>Rosales</taxon>
        <taxon>Rhamnaceae</taxon>
        <taxon>rhamnoid group</taxon>
        <taxon>Rhamneae</taxon>
        <taxon>Rhamnella</taxon>
    </lineage>
</organism>
<dbReference type="OrthoDB" id="1194538at2759"/>
<dbReference type="AlphaFoldDB" id="A0A8K0H7A3"/>
<evidence type="ECO:0000313" key="3">
    <source>
        <dbReference type="Proteomes" id="UP000796880"/>
    </source>
</evidence>
<keyword evidence="3" id="KW-1185">Reference proteome</keyword>
<feature type="transmembrane region" description="Helical" evidence="1">
    <location>
        <begin position="127"/>
        <end position="152"/>
    </location>
</feature>
<dbReference type="EMBL" id="VOIH02000005">
    <property type="protein sequence ID" value="KAF3447010.1"/>
    <property type="molecule type" value="Genomic_DNA"/>
</dbReference>
<proteinExistence type="predicted"/>